<keyword evidence="3" id="KW-1185">Reference proteome</keyword>
<accession>A0A9P1J479</accession>
<name>A0A9P1J479_9PELO</name>
<dbReference type="Pfam" id="PF10327">
    <property type="entry name" value="7TM_GPCR_Sri"/>
    <property type="match status" value="1"/>
</dbReference>
<dbReference type="PANTHER" id="PTHR45830">
    <property type="entry name" value="SERPENTINE RECEPTOR, CLASS I"/>
    <property type="match status" value="1"/>
</dbReference>
<dbReference type="EMBL" id="CANHGI010000006">
    <property type="protein sequence ID" value="CAI5455355.1"/>
    <property type="molecule type" value="Genomic_DNA"/>
</dbReference>
<comment type="caution">
    <text evidence="2">The sequence shown here is derived from an EMBL/GenBank/DDBJ whole genome shotgun (WGS) entry which is preliminary data.</text>
</comment>
<dbReference type="Proteomes" id="UP001152747">
    <property type="component" value="Unassembled WGS sequence"/>
</dbReference>
<sequence>MLSDFVYTLGCQLLIMFPIWAVSTSGGYFWKLFRLPPHEATKITLLGASTVFQGATLVFCFIEKHQVIMQLGSVKKFMLKPISRYILAVSTTICALSVPTLFYCGKISREEALIEIQLFYPKLLSSFEMMEQFSYFKKSEIFDILVVISVIFVCFGSCFCFIMTFHMIVVFNAKLSTISNARKQIHKKALQNLLAQAATFIMLVIPLAVILIDMTIGFKNRNILLVNELVFTSHSSVNSFVMIWTVKEYRLFVFPCFYSKPLLKNGQSEFFKTQVY</sequence>
<proteinExistence type="predicted"/>
<gene>
    <name evidence="2" type="ORF">CAMP_LOCUS17992</name>
</gene>
<evidence type="ECO:0000313" key="2">
    <source>
        <dbReference type="EMBL" id="CAI5455355.1"/>
    </source>
</evidence>
<dbReference type="SUPFAM" id="SSF81321">
    <property type="entry name" value="Family A G protein-coupled receptor-like"/>
    <property type="match status" value="1"/>
</dbReference>
<feature type="transmembrane region" description="Helical" evidence="1">
    <location>
        <begin position="5"/>
        <end position="23"/>
    </location>
</feature>
<dbReference type="PANTHER" id="PTHR45830:SF15">
    <property type="entry name" value="SERPENTINE RECEPTOR, CLASS I"/>
    <property type="match status" value="1"/>
</dbReference>
<feature type="transmembrane region" description="Helical" evidence="1">
    <location>
        <begin position="193"/>
        <end position="212"/>
    </location>
</feature>
<feature type="transmembrane region" description="Helical" evidence="1">
    <location>
        <begin position="144"/>
        <end position="172"/>
    </location>
</feature>
<organism evidence="2 3">
    <name type="scientific">Caenorhabditis angaria</name>
    <dbReference type="NCBI Taxonomy" id="860376"/>
    <lineage>
        <taxon>Eukaryota</taxon>
        <taxon>Metazoa</taxon>
        <taxon>Ecdysozoa</taxon>
        <taxon>Nematoda</taxon>
        <taxon>Chromadorea</taxon>
        <taxon>Rhabditida</taxon>
        <taxon>Rhabditina</taxon>
        <taxon>Rhabditomorpha</taxon>
        <taxon>Rhabditoidea</taxon>
        <taxon>Rhabditidae</taxon>
        <taxon>Peloderinae</taxon>
        <taxon>Caenorhabditis</taxon>
    </lineage>
</organism>
<dbReference type="InterPro" id="IPR019429">
    <property type="entry name" value="7TM_GPCR_serpentine_rcpt_Sri"/>
</dbReference>
<feature type="transmembrane region" description="Helical" evidence="1">
    <location>
        <begin position="43"/>
        <end position="62"/>
    </location>
</feature>
<evidence type="ECO:0000256" key="1">
    <source>
        <dbReference type="SAM" id="Phobius"/>
    </source>
</evidence>
<protein>
    <submittedName>
        <fullName evidence="2">Uncharacterized protein</fullName>
    </submittedName>
</protein>
<keyword evidence="1" id="KW-0812">Transmembrane</keyword>
<dbReference type="Gene3D" id="1.20.1070.10">
    <property type="entry name" value="Rhodopsin 7-helix transmembrane proteins"/>
    <property type="match status" value="1"/>
</dbReference>
<keyword evidence="1" id="KW-0472">Membrane</keyword>
<evidence type="ECO:0000313" key="3">
    <source>
        <dbReference type="Proteomes" id="UP001152747"/>
    </source>
</evidence>
<dbReference type="AlphaFoldDB" id="A0A9P1J479"/>
<keyword evidence="1" id="KW-1133">Transmembrane helix</keyword>
<feature type="transmembrane region" description="Helical" evidence="1">
    <location>
        <begin position="82"/>
        <end position="103"/>
    </location>
</feature>
<reference evidence="2" key="1">
    <citation type="submission" date="2022-11" db="EMBL/GenBank/DDBJ databases">
        <authorList>
            <person name="Kikuchi T."/>
        </authorList>
    </citation>
    <scope>NUCLEOTIDE SEQUENCE</scope>
    <source>
        <strain evidence="2">PS1010</strain>
    </source>
</reference>